<organism evidence="1 2">
    <name type="scientific">Bicyclus anynana</name>
    <name type="common">Squinting bush brown butterfly</name>
    <dbReference type="NCBI Taxonomy" id="110368"/>
    <lineage>
        <taxon>Eukaryota</taxon>
        <taxon>Metazoa</taxon>
        <taxon>Ecdysozoa</taxon>
        <taxon>Arthropoda</taxon>
        <taxon>Hexapoda</taxon>
        <taxon>Insecta</taxon>
        <taxon>Pterygota</taxon>
        <taxon>Neoptera</taxon>
        <taxon>Endopterygota</taxon>
        <taxon>Lepidoptera</taxon>
        <taxon>Glossata</taxon>
        <taxon>Ditrysia</taxon>
        <taxon>Papilionoidea</taxon>
        <taxon>Nymphalidae</taxon>
        <taxon>Satyrinae</taxon>
        <taxon>Satyrini</taxon>
        <taxon>Mycalesina</taxon>
        <taxon>Bicyclus</taxon>
    </lineage>
</organism>
<dbReference type="RefSeq" id="XP_023953408.1">
    <property type="nucleotide sequence ID" value="XM_024097640.2"/>
</dbReference>
<proteinExistence type="predicted"/>
<keyword evidence="1" id="KW-1185">Reference proteome</keyword>
<dbReference type="GeneID" id="112057143"/>
<dbReference type="OrthoDB" id="7771330at2759"/>
<evidence type="ECO:0000313" key="1">
    <source>
        <dbReference type="Proteomes" id="UP001652582"/>
    </source>
</evidence>
<protein>
    <submittedName>
        <fullName evidence="2">Uncharacterized protein LOC112057143 isoform X1</fullName>
    </submittedName>
</protein>
<evidence type="ECO:0000313" key="2">
    <source>
        <dbReference type="RefSeq" id="XP_023953408.1"/>
    </source>
</evidence>
<accession>A0A6J1P6J6</accession>
<dbReference type="Proteomes" id="UP001652582">
    <property type="component" value="Chromosome 21"/>
</dbReference>
<sequence>MKIFLSKHFLRGKYTFQRILFAIQSGISTPVIQYPCVRGKRHVNMKAFILAVLGLIAACEAGDTLRLTYGTAPACKIGTECFVPLPRNIDEALTAGYVQVDMPDKDLQNTECYVNPEEPKIGLICDVDTRGVVGLNVAIDIENDVKNPPFDFLKLGWILYTLFGRECYAIQILYVSPESLERSAQERIASYNPDDVYQETHVYLPGRNGDWMAVPRDENKVAEETVFTIQGYLPQMGRHYFEKVTKTMQCTEEEMPSWFLLFEKYSMVGIGCIMPMDHPAEVEGKTSRFESPAEAAIKLLVPNGPACLPKMTITTLHVYTAAKPWNIGIPLRSHE</sequence>
<reference evidence="2" key="1">
    <citation type="submission" date="2025-08" db="UniProtKB">
        <authorList>
            <consortium name="RefSeq"/>
        </authorList>
    </citation>
    <scope>IDENTIFICATION</scope>
</reference>
<name>A0A6J1P6J6_BICAN</name>
<dbReference type="KEGG" id="bany:112057143"/>
<gene>
    <name evidence="2" type="primary">LOC112057143</name>
</gene>
<dbReference type="AlphaFoldDB" id="A0A6J1P6J6"/>